<feature type="compositionally biased region" description="Low complexity" evidence="4">
    <location>
        <begin position="423"/>
        <end position="441"/>
    </location>
</feature>
<feature type="chain" id="PRO_5036940809" evidence="6">
    <location>
        <begin position="31"/>
        <end position="591"/>
    </location>
</feature>
<sequence>MAFHCLIIITTASQVVSIVLLVCTISGVDASHDVGCNVTCEYTAWALDANCRDRGLTQVPHECSTSEMVDLRNNELTYLGAGSFAGYQLLQYLDLEFNFISNITRGAFDECISLKNIYLQFNSLIEVGERAFEGASDLKKLFLNQNSITYIHPDAFCGLDGLTGLYIGHNEITRLHASVFQHTPHLQYLHMGNNGLTEFPTGIFDTLTELVYINAENNNLKFLDGSLLKNLVNLEELNLSHNLILSITGFPILPNLTILDLFDNNLRDISVLADKINGLDELYLAENNNLTCTCSVDPIKKWVIDHMKNEDVETLRANVTCGWPQELRGYPLNRVTICPGPQIFGFVPAASVVPSTQITSVKSIVTTDYNLQAVKQNMKQNSQLDPVIIYIVVGVATFISVVVVLIVLIKYLDWRTHRTQQQQQATKQQRPTQQQQQQQQQSVPLVRIIPNRLVQDDDGAYEPVRIRPHSPSDSAFGSQDDVLAAQERDAQSWIDPTYRVAPYGSDDPQEVQHSYPPYMTMEHLNALHPTPLIDESFTSIEEPPPQQPNTNPFINDMPEDHVIFNASKMLRCSSQNPFQNNANTNPFINCA</sequence>
<accession>A0A913ZI81</accession>
<evidence type="ECO:0000313" key="7">
    <source>
        <dbReference type="EnsemblMetazoa" id="XP_038051498.1"/>
    </source>
</evidence>
<dbReference type="GO" id="GO:0005615">
    <property type="term" value="C:extracellular space"/>
    <property type="evidence" value="ECO:0007669"/>
    <property type="project" value="TreeGrafter"/>
</dbReference>
<name>A0A913ZI81_PATMI</name>
<evidence type="ECO:0000256" key="6">
    <source>
        <dbReference type="SAM" id="SignalP"/>
    </source>
</evidence>
<feature type="transmembrane region" description="Helical" evidence="5">
    <location>
        <begin position="387"/>
        <end position="409"/>
    </location>
</feature>
<dbReference type="EnsemblMetazoa" id="XM_038195570.1">
    <property type="protein sequence ID" value="XP_038051498.1"/>
    <property type="gene ID" value="LOC119724491"/>
</dbReference>
<dbReference type="InterPro" id="IPR001611">
    <property type="entry name" value="Leu-rich_rpt"/>
</dbReference>
<organism evidence="7 8">
    <name type="scientific">Patiria miniata</name>
    <name type="common">Bat star</name>
    <name type="synonym">Asterina miniata</name>
    <dbReference type="NCBI Taxonomy" id="46514"/>
    <lineage>
        <taxon>Eukaryota</taxon>
        <taxon>Metazoa</taxon>
        <taxon>Echinodermata</taxon>
        <taxon>Eleutherozoa</taxon>
        <taxon>Asterozoa</taxon>
        <taxon>Asteroidea</taxon>
        <taxon>Valvatacea</taxon>
        <taxon>Valvatida</taxon>
        <taxon>Asterinidae</taxon>
        <taxon>Patiria</taxon>
    </lineage>
</organism>
<keyword evidence="3" id="KW-0677">Repeat</keyword>
<keyword evidence="1" id="KW-0433">Leucine-rich repeat</keyword>
<dbReference type="InterPro" id="IPR003591">
    <property type="entry name" value="Leu-rich_rpt_typical-subtyp"/>
</dbReference>
<dbReference type="SMART" id="SM00369">
    <property type="entry name" value="LRR_TYP"/>
    <property type="match status" value="9"/>
</dbReference>
<keyword evidence="8" id="KW-1185">Reference proteome</keyword>
<keyword evidence="5" id="KW-0472">Membrane</keyword>
<feature type="region of interest" description="Disordered" evidence="4">
    <location>
        <begin position="423"/>
        <end position="442"/>
    </location>
</feature>
<dbReference type="Pfam" id="PF13855">
    <property type="entry name" value="LRR_8"/>
    <property type="match status" value="1"/>
</dbReference>
<dbReference type="AlphaFoldDB" id="A0A913ZI81"/>
<feature type="signal peptide" evidence="6">
    <location>
        <begin position="1"/>
        <end position="30"/>
    </location>
</feature>
<dbReference type="GO" id="GO:0031012">
    <property type="term" value="C:extracellular matrix"/>
    <property type="evidence" value="ECO:0007669"/>
    <property type="project" value="TreeGrafter"/>
</dbReference>
<evidence type="ECO:0000256" key="4">
    <source>
        <dbReference type="SAM" id="MobiDB-lite"/>
    </source>
</evidence>
<evidence type="ECO:0000256" key="2">
    <source>
        <dbReference type="ARBA" id="ARBA00022729"/>
    </source>
</evidence>
<dbReference type="PANTHER" id="PTHR24373">
    <property type="entry name" value="SLIT RELATED LEUCINE-RICH REPEAT NEURONAL PROTEIN"/>
    <property type="match status" value="1"/>
</dbReference>
<dbReference type="OMA" id="LWYCNPN"/>
<keyword evidence="5" id="KW-0812">Transmembrane</keyword>
<dbReference type="PROSITE" id="PS51450">
    <property type="entry name" value="LRR"/>
    <property type="match status" value="2"/>
</dbReference>
<proteinExistence type="predicted"/>
<dbReference type="SUPFAM" id="SSF52058">
    <property type="entry name" value="L domain-like"/>
    <property type="match status" value="1"/>
</dbReference>
<evidence type="ECO:0000256" key="1">
    <source>
        <dbReference type="ARBA" id="ARBA00022614"/>
    </source>
</evidence>
<dbReference type="InterPro" id="IPR050328">
    <property type="entry name" value="Dev_Immune_Receptor"/>
</dbReference>
<dbReference type="GeneID" id="119724491"/>
<dbReference type="PANTHER" id="PTHR24373:SF398">
    <property type="entry name" value="LEUCINE-RICH REPEAT-CONTAINING G-PROTEIN COUPLED RECEPTOR 6"/>
    <property type="match status" value="1"/>
</dbReference>
<dbReference type="OrthoDB" id="676979at2759"/>
<evidence type="ECO:0000256" key="5">
    <source>
        <dbReference type="SAM" id="Phobius"/>
    </source>
</evidence>
<reference evidence="7" key="1">
    <citation type="submission" date="2022-11" db="UniProtKB">
        <authorList>
            <consortium name="EnsemblMetazoa"/>
        </authorList>
    </citation>
    <scope>IDENTIFICATION</scope>
</reference>
<evidence type="ECO:0000256" key="3">
    <source>
        <dbReference type="ARBA" id="ARBA00022737"/>
    </source>
</evidence>
<dbReference type="Gene3D" id="3.80.10.10">
    <property type="entry name" value="Ribonuclease Inhibitor"/>
    <property type="match status" value="2"/>
</dbReference>
<dbReference type="RefSeq" id="XP_038051498.1">
    <property type="nucleotide sequence ID" value="XM_038195570.1"/>
</dbReference>
<protein>
    <submittedName>
        <fullName evidence="7">Uncharacterized protein</fullName>
    </submittedName>
</protein>
<keyword evidence="2 6" id="KW-0732">Signal</keyword>
<keyword evidence="5" id="KW-1133">Transmembrane helix</keyword>
<dbReference type="Proteomes" id="UP000887568">
    <property type="component" value="Unplaced"/>
</dbReference>
<dbReference type="InterPro" id="IPR032675">
    <property type="entry name" value="LRR_dom_sf"/>
</dbReference>
<evidence type="ECO:0000313" key="8">
    <source>
        <dbReference type="Proteomes" id="UP000887568"/>
    </source>
</evidence>